<dbReference type="PANTHER" id="PTHR16515:SF49">
    <property type="entry name" value="GASTRULA ZINC FINGER PROTEIN XLCGF49.1-LIKE-RELATED"/>
    <property type="match status" value="1"/>
</dbReference>
<keyword evidence="6" id="KW-0805">Transcription regulation</keyword>
<reference evidence="16" key="1">
    <citation type="journal article" date="2015" name="Proc. Natl. Acad. Sci. U.S.A.">
        <title>Genome sequence of the Asian Tiger mosquito, Aedes albopictus, reveals insights into its biology, genetics, and evolution.</title>
        <authorList>
            <person name="Chen X.G."/>
            <person name="Jiang X."/>
            <person name="Gu J."/>
            <person name="Xu M."/>
            <person name="Wu Y."/>
            <person name="Deng Y."/>
            <person name="Zhang C."/>
            <person name="Bonizzoni M."/>
            <person name="Dermauw W."/>
            <person name="Vontas J."/>
            <person name="Armbruster P."/>
            <person name="Huang X."/>
            <person name="Yang Y."/>
            <person name="Zhang H."/>
            <person name="He W."/>
            <person name="Peng H."/>
            <person name="Liu Y."/>
            <person name="Wu K."/>
            <person name="Chen J."/>
            <person name="Lirakis M."/>
            <person name="Topalis P."/>
            <person name="Van Leeuwen T."/>
            <person name="Hall A.B."/>
            <person name="Jiang X."/>
            <person name="Thorpe C."/>
            <person name="Mueller R.L."/>
            <person name="Sun C."/>
            <person name="Waterhouse R.M."/>
            <person name="Yan G."/>
            <person name="Tu Z.J."/>
            <person name="Fang X."/>
            <person name="James A.A."/>
        </authorList>
    </citation>
    <scope>NUCLEOTIDE SEQUENCE [LARGE SCALE GENOMIC DNA]</scope>
    <source>
        <strain evidence="16">Foshan</strain>
    </source>
</reference>
<dbReference type="InterPro" id="IPR036236">
    <property type="entry name" value="Znf_C2H2_sf"/>
</dbReference>
<evidence type="ECO:0000256" key="7">
    <source>
        <dbReference type="ARBA" id="ARBA00023125"/>
    </source>
</evidence>
<keyword evidence="2 11" id="KW-0479">Metal-binding</keyword>
<reference evidence="15" key="2">
    <citation type="submission" date="2025-05" db="UniProtKB">
        <authorList>
            <consortium name="EnsemblMetazoa"/>
        </authorList>
    </citation>
    <scope>IDENTIFICATION</scope>
    <source>
        <strain evidence="15">Foshan</strain>
    </source>
</reference>
<comment type="subcellular location">
    <subcellularLocation>
        <location evidence="1">Nucleus</location>
    </subcellularLocation>
</comment>
<feature type="domain" description="ZAD" evidence="14">
    <location>
        <begin position="13"/>
        <end position="89"/>
    </location>
</feature>
<feature type="domain" description="C2H2-type" evidence="13">
    <location>
        <begin position="239"/>
        <end position="266"/>
    </location>
</feature>
<dbReference type="InterPro" id="IPR012934">
    <property type="entry name" value="Znf_AD"/>
</dbReference>
<evidence type="ECO:0000259" key="13">
    <source>
        <dbReference type="PROSITE" id="PS50157"/>
    </source>
</evidence>
<dbReference type="EnsemblMetazoa" id="AALFPA23_021436.R31688">
    <property type="protein sequence ID" value="AALFPA23_021436.P31688"/>
    <property type="gene ID" value="AALFPA23_021436"/>
</dbReference>
<dbReference type="Gene3D" id="3.30.160.60">
    <property type="entry name" value="Classic Zinc Finger"/>
    <property type="match status" value="6"/>
</dbReference>
<dbReference type="Proteomes" id="UP000069940">
    <property type="component" value="Unassembled WGS sequence"/>
</dbReference>
<evidence type="ECO:0000256" key="10">
    <source>
        <dbReference type="PROSITE-ProRule" id="PRU00042"/>
    </source>
</evidence>
<evidence type="ECO:0008006" key="17">
    <source>
        <dbReference type="Google" id="ProtNLM"/>
    </source>
</evidence>
<name>A0ABM1ZT69_AEDAL</name>
<evidence type="ECO:0000256" key="12">
    <source>
        <dbReference type="SAM" id="MobiDB-lite"/>
    </source>
</evidence>
<dbReference type="RefSeq" id="XP_019565546.3">
    <property type="nucleotide sequence ID" value="XM_019710001.3"/>
</dbReference>
<dbReference type="PROSITE" id="PS51915">
    <property type="entry name" value="ZAD"/>
    <property type="match status" value="1"/>
</dbReference>
<evidence type="ECO:0000256" key="6">
    <source>
        <dbReference type="ARBA" id="ARBA00023015"/>
    </source>
</evidence>
<evidence type="ECO:0000256" key="2">
    <source>
        <dbReference type="ARBA" id="ARBA00022723"/>
    </source>
</evidence>
<dbReference type="Pfam" id="PF00096">
    <property type="entry name" value="zf-C2H2"/>
    <property type="match status" value="6"/>
</dbReference>
<feature type="domain" description="C2H2-type" evidence="13">
    <location>
        <begin position="267"/>
        <end position="294"/>
    </location>
</feature>
<dbReference type="SMART" id="SM00355">
    <property type="entry name" value="ZnF_C2H2"/>
    <property type="match status" value="7"/>
</dbReference>
<feature type="binding site" evidence="11">
    <location>
        <position position="62"/>
    </location>
    <ligand>
        <name>Zn(2+)</name>
        <dbReference type="ChEBI" id="CHEBI:29105"/>
    </ligand>
</feature>
<accession>A0ABM1ZT69</accession>
<keyword evidence="7" id="KW-0238">DNA-binding</keyword>
<keyword evidence="9" id="KW-0539">Nucleus</keyword>
<dbReference type="SUPFAM" id="SSF57716">
    <property type="entry name" value="Glucocorticoid receptor-like (DNA-binding domain)"/>
    <property type="match status" value="1"/>
</dbReference>
<feature type="domain" description="C2H2-type" evidence="13">
    <location>
        <begin position="295"/>
        <end position="322"/>
    </location>
</feature>
<dbReference type="SUPFAM" id="SSF57667">
    <property type="entry name" value="beta-beta-alpha zinc fingers"/>
    <property type="match status" value="4"/>
</dbReference>
<dbReference type="InterPro" id="IPR050331">
    <property type="entry name" value="Zinc_finger"/>
</dbReference>
<keyword evidence="16" id="KW-1185">Reference proteome</keyword>
<dbReference type="PROSITE" id="PS00028">
    <property type="entry name" value="ZINC_FINGER_C2H2_1"/>
    <property type="match status" value="6"/>
</dbReference>
<dbReference type="Gene3D" id="3.40.1800.20">
    <property type="match status" value="1"/>
</dbReference>
<feature type="domain" description="C2H2-type" evidence="13">
    <location>
        <begin position="354"/>
        <end position="381"/>
    </location>
</feature>
<evidence type="ECO:0000313" key="15">
    <source>
        <dbReference type="EnsemblMetazoa" id="AALFPA23_021436.P31688"/>
    </source>
</evidence>
<dbReference type="PROSITE" id="PS50157">
    <property type="entry name" value="ZINC_FINGER_C2H2_2"/>
    <property type="match status" value="7"/>
</dbReference>
<feature type="binding site" evidence="11">
    <location>
        <position position="15"/>
    </location>
    <ligand>
        <name>Zn(2+)</name>
        <dbReference type="ChEBI" id="CHEBI:29105"/>
    </ligand>
</feature>
<keyword evidence="4 10" id="KW-0863">Zinc-finger</keyword>
<evidence type="ECO:0000259" key="14">
    <source>
        <dbReference type="PROSITE" id="PS51915"/>
    </source>
</evidence>
<dbReference type="SMART" id="SM00868">
    <property type="entry name" value="zf-AD"/>
    <property type="match status" value="1"/>
</dbReference>
<protein>
    <recommendedName>
        <fullName evidence="17">C2h2-type zn-finger protein</fullName>
    </recommendedName>
</protein>
<keyword evidence="3" id="KW-0677">Repeat</keyword>
<dbReference type="GeneID" id="109433560"/>
<evidence type="ECO:0000256" key="11">
    <source>
        <dbReference type="PROSITE-ProRule" id="PRU01263"/>
    </source>
</evidence>
<evidence type="ECO:0000256" key="5">
    <source>
        <dbReference type="ARBA" id="ARBA00022833"/>
    </source>
</evidence>
<sequence length="562" mass="63797">MDHQTIAPFEMHKVCRLCLQQLQPGSLVDLFTPNFSIRPSEMIARCASVEIYEKDGLPGAICNDCFYKLGIAFEFRNRCESSDQKLRSYVREQHDGCRPVSSVVPAVAKDDEIYAAMSEIFGDEEEPIGSKSLEVLSECKSDVLLETTKTHRNAKKVEPMKKRAQLDELLVKHRAKLKEEGRQVNIFRQKKSSKKTEQKDSKRGTLLKEPEHCVTCGKTFNYSGYLLAHQRIHTGEKPFVCQICNRRFAQSGNLQLHLRIHNNERKFQCEICSKLFRTSSNLHAHRKTHSEERNFPCSLCERAFRTAQELKNHSETHNAIKSYVCQLCDDRKAFQKQSYLNSHVKTVHIGVKRHRCQDCGKIFSNSSNLIAHRRVHSGDRPYNCKECDAKFTQSPALLRHIKAKHRPKPAEPVIQEEITDEVLEPSVDVDENASLDSATSSELSVATSLIENHSGYNMPYMPTYVPSQPQHLQHQMPPSHHHLASSSAMQMPPTASGGNMYASSDPYQYPAAANPSAMQAHHYPTQQHLDVGGGYDMCYTMPAHTVLNPSLMNSQPTYIFDQ</sequence>
<feature type="domain" description="C2H2-type" evidence="13">
    <location>
        <begin position="323"/>
        <end position="353"/>
    </location>
</feature>
<organism evidence="15 16">
    <name type="scientific">Aedes albopictus</name>
    <name type="common">Asian tiger mosquito</name>
    <name type="synonym">Stegomyia albopicta</name>
    <dbReference type="NCBI Taxonomy" id="7160"/>
    <lineage>
        <taxon>Eukaryota</taxon>
        <taxon>Metazoa</taxon>
        <taxon>Ecdysozoa</taxon>
        <taxon>Arthropoda</taxon>
        <taxon>Hexapoda</taxon>
        <taxon>Insecta</taxon>
        <taxon>Pterygota</taxon>
        <taxon>Neoptera</taxon>
        <taxon>Endopterygota</taxon>
        <taxon>Diptera</taxon>
        <taxon>Nematocera</taxon>
        <taxon>Culicoidea</taxon>
        <taxon>Culicidae</taxon>
        <taxon>Culicinae</taxon>
        <taxon>Aedini</taxon>
        <taxon>Aedes</taxon>
        <taxon>Stegomyia</taxon>
    </lineage>
</organism>
<evidence type="ECO:0000256" key="8">
    <source>
        <dbReference type="ARBA" id="ARBA00023163"/>
    </source>
</evidence>
<feature type="domain" description="C2H2-type" evidence="13">
    <location>
        <begin position="382"/>
        <end position="409"/>
    </location>
</feature>
<dbReference type="Pfam" id="PF07776">
    <property type="entry name" value="zf-AD"/>
    <property type="match status" value="1"/>
</dbReference>
<evidence type="ECO:0000313" key="16">
    <source>
        <dbReference type="Proteomes" id="UP000069940"/>
    </source>
</evidence>
<feature type="region of interest" description="Disordered" evidence="12">
    <location>
        <begin position="468"/>
        <end position="493"/>
    </location>
</feature>
<proteinExistence type="predicted"/>
<evidence type="ECO:0000256" key="3">
    <source>
        <dbReference type="ARBA" id="ARBA00022737"/>
    </source>
</evidence>
<evidence type="ECO:0000256" key="4">
    <source>
        <dbReference type="ARBA" id="ARBA00022771"/>
    </source>
</evidence>
<keyword evidence="5 11" id="KW-0862">Zinc</keyword>
<feature type="binding site" evidence="11">
    <location>
        <position position="18"/>
    </location>
    <ligand>
        <name>Zn(2+)</name>
        <dbReference type="ChEBI" id="CHEBI:29105"/>
    </ligand>
</feature>
<evidence type="ECO:0000256" key="1">
    <source>
        <dbReference type="ARBA" id="ARBA00004123"/>
    </source>
</evidence>
<keyword evidence="8" id="KW-0804">Transcription</keyword>
<dbReference type="PANTHER" id="PTHR16515">
    <property type="entry name" value="PR DOMAIN ZINC FINGER PROTEIN"/>
    <property type="match status" value="1"/>
</dbReference>
<feature type="domain" description="C2H2-type" evidence="13">
    <location>
        <begin position="211"/>
        <end position="238"/>
    </location>
</feature>
<dbReference type="InterPro" id="IPR013087">
    <property type="entry name" value="Znf_C2H2_type"/>
</dbReference>
<feature type="binding site" evidence="11">
    <location>
        <position position="65"/>
    </location>
    <ligand>
        <name>Zn(2+)</name>
        <dbReference type="ChEBI" id="CHEBI:29105"/>
    </ligand>
</feature>
<evidence type="ECO:0000256" key="9">
    <source>
        <dbReference type="ARBA" id="ARBA00023242"/>
    </source>
</evidence>